<keyword evidence="2" id="KW-1185">Reference proteome</keyword>
<dbReference type="InterPro" id="IPR014931">
    <property type="entry name" value="DUF1805"/>
</dbReference>
<comment type="caution">
    <text evidence="1">The sequence shown here is derived from an EMBL/GenBank/DDBJ whole genome shotgun (WGS) entry which is preliminary data.</text>
</comment>
<protein>
    <submittedName>
        <fullName evidence="1">DUF1805 domain-containing protein</fullName>
    </submittedName>
</protein>
<dbReference type="RefSeq" id="WP_370397361.1">
    <property type="nucleotide sequence ID" value="NZ_JALBUT010000007.1"/>
</dbReference>
<organism evidence="1 2">
    <name type="scientific">Intestinicryptomonas porci</name>
    <dbReference type="NCBI Taxonomy" id="2926320"/>
    <lineage>
        <taxon>Bacteria</taxon>
        <taxon>Pseudomonadati</taxon>
        <taxon>Verrucomicrobiota</taxon>
        <taxon>Opitutia</taxon>
        <taxon>Opitutales</taxon>
        <taxon>Intestinicryptomonaceae</taxon>
        <taxon>Intestinicryptomonas</taxon>
    </lineage>
</organism>
<gene>
    <name evidence="1" type="ORF">MOX91_06935</name>
</gene>
<dbReference type="EMBL" id="JALBUT010000007">
    <property type="protein sequence ID" value="MDX8415908.1"/>
    <property type="molecule type" value="Genomic_DNA"/>
</dbReference>
<dbReference type="InterPro" id="IPR036493">
    <property type="entry name" value="YunC_sf"/>
</dbReference>
<dbReference type="SUPFAM" id="SSF102891">
    <property type="entry name" value="Hypothetical protein Ta1206"/>
    <property type="match status" value="1"/>
</dbReference>
<sequence>MFNAMEKLKIENMDLEAAKIDMYGAALMIIKNAKGFLACGYIKIETAEKLGHAGAIVTGVKNFDDMLNAKVCALTSKAAACGVKEGMSGLEALRLLK</sequence>
<dbReference type="Pfam" id="PF08827">
    <property type="entry name" value="DUF1805"/>
    <property type="match status" value="1"/>
</dbReference>
<name>A0ABU4WH66_9BACT</name>
<dbReference type="Proteomes" id="UP001275932">
    <property type="component" value="Unassembled WGS sequence"/>
</dbReference>
<accession>A0ABU4WH66</accession>
<evidence type="ECO:0000313" key="2">
    <source>
        <dbReference type="Proteomes" id="UP001275932"/>
    </source>
</evidence>
<proteinExistence type="predicted"/>
<dbReference type="Gene3D" id="3.30.1980.10">
    <property type="entry name" value="Hypothetical protein YunC"/>
    <property type="match status" value="1"/>
</dbReference>
<reference evidence="1 2" key="1">
    <citation type="submission" date="2022-03" db="EMBL/GenBank/DDBJ databases">
        <title>Novel taxa within the pig intestine.</title>
        <authorList>
            <person name="Wylensek D."/>
            <person name="Bishof K."/>
            <person name="Afrizal A."/>
            <person name="Clavel T."/>
        </authorList>
    </citation>
    <scope>NUCLEOTIDE SEQUENCE [LARGE SCALE GENOMIC DNA]</scope>
    <source>
        <strain evidence="1 2">CLA-KB-P66</strain>
    </source>
</reference>
<evidence type="ECO:0000313" key="1">
    <source>
        <dbReference type="EMBL" id="MDX8415908.1"/>
    </source>
</evidence>